<organism evidence="2 3">
    <name type="scientific">Runella rosea</name>
    <dbReference type="NCBI Taxonomy" id="2259595"/>
    <lineage>
        <taxon>Bacteria</taxon>
        <taxon>Pseudomonadati</taxon>
        <taxon>Bacteroidota</taxon>
        <taxon>Cytophagia</taxon>
        <taxon>Cytophagales</taxon>
        <taxon>Spirosomataceae</taxon>
        <taxon>Runella</taxon>
    </lineage>
</organism>
<evidence type="ECO:0000313" key="3">
    <source>
        <dbReference type="Proteomes" id="UP000251993"/>
    </source>
</evidence>
<gene>
    <name evidence="2" type="ORF">DR864_23115</name>
</gene>
<accession>A0A344TP52</accession>
<proteinExistence type="predicted"/>
<dbReference type="OrthoDB" id="1100674at2"/>
<dbReference type="EMBL" id="CP030850">
    <property type="protein sequence ID" value="AXE20423.1"/>
    <property type="molecule type" value="Genomic_DNA"/>
</dbReference>
<feature type="signal peptide" evidence="1">
    <location>
        <begin position="1"/>
        <end position="23"/>
    </location>
</feature>
<sequence length="128" mass="14140">MKNFLSIGALSLFFLLTSIALRAQDSKAYFVGQWNIVVKGTPEGDVVLHALIESKEEKLSGSYVKEVNSKKEESVTMKSVEIKGQEVILAFSIAGYDVTMNLIKKDEDHADGNMMGMFECKGTKVKSK</sequence>
<evidence type="ECO:0000313" key="2">
    <source>
        <dbReference type="EMBL" id="AXE20423.1"/>
    </source>
</evidence>
<dbReference type="Proteomes" id="UP000251993">
    <property type="component" value="Chromosome"/>
</dbReference>
<dbReference type="KEGG" id="run:DR864_23115"/>
<feature type="chain" id="PRO_5016748478" evidence="1">
    <location>
        <begin position="24"/>
        <end position="128"/>
    </location>
</feature>
<reference evidence="2 3" key="1">
    <citation type="submission" date="2018-07" db="EMBL/GenBank/DDBJ databases">
        <title>Genome sequencing of Runella.</title>
        <authorList>
            <person name="Baek M.-G."/>
            <person name="Yi H."/>
        </authorList>
    </citation>
    <scope>NUCLEOTIDE SEQUENCE [LARGE SCALE GENOMIC DNA]</scope>
    <source>
        <strain evidence="2 3">HYN0085</strain>
    </source>
</reference>
<dbReference type="AlphaFoldDB" id="A0A344TP52"/>
<name>A0A344TP52_9BACT</name>
<keyword evidence="3" id="KW-1185">Reference proteome</keyword>
<evidence type="ECO:0000256" key="1">
    <source>
        <dbReference type="SAM" id="SignalP"/>
    </source>
</evidence>
<protein>
    <submittedName>
        <fullName evidence="2">Uncharacterized protein</fullName>
    </submittedName>
</protein>
<keyword evidence="1" id="KW-0732">Signal</keyword>
<dbReference type="RefSeq" id="WP_114069186.1">
    <property type="nucleotide sequence ID" value="NZ_CP030850.1"/>
</dbReference>